<evidence type="ECO:0000313" key="7">
    <source>
        <dbReference type="RefSeq" id="XP_031554845.1"/>
    </source>
</evidence>
<dbReference type="RefSeq" id="XP_031554844.1">
    <property type="nucleotide sequence ID" value="XM_031698984.1"/>
</dbReference>
<dbReference type="InterPro" id="IPR013024">
    <property type="entry name" value="GGCT-like"/>
</dbReference>
<evidence type="ECO:0000313" key="6">
    <source>
        <dbReference type="RefSeq" id="XP_031554844.1"/>
    </source>
</evidence>
<protein>
    <recommendedName>
        <fullName evidence="3">Gamma-glutamylcyclotransferase family protein</fullName>
    </recommendedName>
</protein>
<dbReference type="KEGG" id="aten:116291776"/>
<dbReference type="InterPro" id="IPR009288">
    <property type="entry name" value="AIG2-like_dom"/>
</dbReference>
<sequence length="161" mass="18555">MNRVMPKIFVYGTLKNGFPNHYLLKNPPKGKTTFVEHAVTKERYPLVIGTDAKIPFMLPIPGQGKNIKGEIYEVDEEALVHLDKLEDHPSWYRRLPCQVVLSNAEELNCETYFLMNSKQELLDKEFHEEYSLDQGKDYKEVSGCPRTELLRSQVQTAPALD</sequence>
<name>A0A6P8HQ87_ACTTE</name>
<feature type="active site" description="Proton acceptor" evidence="2">
    <location>
        <position position="86"/>
    </location>
</feature>
<evidence type="ECO:0000256" key="1">
    <source>
        <dbReference type="ARBA" id="ARBA00008861"/>
    </source>
</evidence>
<gene>
    <name evidence="6 7" type="primary">LOC116291776</name>
</gene>
<dbReference type="GO" id="GO:0005829">
    <property type="term" value="C:cytosol"/>
    <property type="evidence" value="ECO:0007669"/>
    <property type="project" value="TreeGrafter"/>
</dbReference>
<evidence type="ECO:0000256" key="2">
    <source>
        <dbReference type="PIRSR" id="PIRSR639126-1"/>
    </source>
</evidence>
<dbReference type="GO" id="GO:0061929">
    <property type="term" value="F:gamma-glutamylaminecyclotransferase activity"/>
    <property type="evidence" value="ECO:0007669"/>
    <property type="project" value="InterPro"/>
</dbReference>
<evidence type="ECO:0000313" key="5">
    <source>
        <dbReference type="Proteomes" id="UP000515163"/>
    </source>
</evidence>
<dbReference type="GeneID" id="116291776"/>
<dbReference type="CDD" id="cd06661">
    <property type="entry name" value="GGCT_like"/>
    <property type="match status" value="1"/>
</dbReference>
<accession>A0A6P8HQ87</accession>
<feature type="domain" description="Gamma-glutamylcyclotransferase AIG2-like" evidence="4">
    <location>
        <begin position="8"/>
        <end position="129"/>
    </location>
</feature>
<dbReference type="InterPro" id="IPR036568">
    <property type="entry name" value="GGCT-like_sf"/>
</dbReference>
<dbReference type="AlphaFoldDB" id="A0A6P8HQ87"/>
<dbReference type="PANTHER" id="PTHR12510">
    <property type="entry name" value="TROPONIN C-AKIN-1 PROTEIN"/>
    <property type="match status" value="1"/>
</dbReference>
<comment type="similarity">
    <text evidence="1 3">Belongs to the gamma-glutamylcyclotransferase family.</text>
</comment>
<evidence type="ECO:0000256" key="3">
    <source>
        <dbReference type="RuleBase" id="RU367036"/>
    </source>
</evidence>
<dbReference type="SUPFAM" id="SSF110857">
    <property type="entry name" value="Gamma-glutamyl cyclotransferase-like"/>
    <property type="match status" value="1"/>
</dbReference>
<dbReference type="RefSeq" id="XP_031554845.1">
    <property type="nucleotide sequence ID" value="XM_031698985.1"/>
</dbReference>
<proteinExistence type="inferred from homology"/>
<dbReference type="Pfam" id="PF06094">
    <property type="entry name" value="GGACT"/>
    <property type="match status" value="1"/>
</dbReference>
<dbReference type="OrthoDB" id="113620at2759"/>
<evidence type="ECO:0000259" key="4">
    <source>
        <dbReference type="Pfam" id="PF06094"/>
    </source>
</evidence>
<dbReference type="Proteomes" id="UP000515163">
    <property type="component" value="Unplaced"/>
</dbReference>
<reference evidence="6 7" key="1">
    <citation type="submission" date="2025-04" db="UniProtKB">
        <authorList>
            <consortium name="RefSeq"/>
        </authorList>
    </citation>
    <scope>IDENTIFICATION</scope>
    <source>
        <tissue evidence="6 7">Tentacle</tissue>
    </source>
</reference>
<keyword evidence="5" id="KW-1185">Reference proteome</keyword>
<dbReference type="PANTHER" id="PTHR12510:SF4">
    <property type="entry name" value="GAMMA-GLUTAMYLAMINECYCLOTRANSFERASE"/>
    <property type="match status" value="1"/>
</dbReference>
<dbReference type="Gene3D" id="3.10.490.10">
    <property type="entry name" value="Gamma-glutamyl cyclotransferase-like"/>
    <property type="match status" value="1"/>
</dbReference>
<dbReference type="InterPro" id="IPR039126">
    <property type="entry name" value="GGACT"/>
</dbReference>
<organism evidence="5 7">
    <name type="scientific">Actinia tenebrosa</name>
    <name type="common">Australian red waratah sea anemone</name>
    <dbReference type="NCBI Taxonomy" id="6105"/>
    <lineage>
        <taxon>Eukaryota</taxon>
        <taxon>Metazoa</taxon>
        <taxon>Cnidaria</taxon>
        <taxon>Anthozoa</taxon>
        <taxon>Hexacorallia</taxon>
        <taxon>Actiniaria</taxon>
        <taxon>Actiniidae</taxon>
        <taxon>Actinia</taxon>
    </lineage>
</organism>